<dbReference type="PANTHER" id="PTHR30451:SF21">
    <property type="entry name" value="FIMBRIAL USHER DOMAIN-CONTAINING PROTEIN YDET-RELATED"/>
    <property type="match status" value="1"/>
</dbReference>
<dbReference type="InterPro" id="IPR042186">
    <property type="entry name" value="FimD_plug_dom"/>
</dbReference>
<comment type="caution">
    <text evidence="12">The sequence shown here is derived from an EMBL/GenBank/DDBJ whole genome shotgun (WGS) entry which is preliminary data.</text>
</comment>
<evidence type="ECO:0000256" key="7">
    <source>
        <dbReference type="ARBA" id="ARBA00022729"/>
    </source>
</evidence>
<feature type="domain" description="PapC-like C-terminal" evidence="10">
    <location>
        <begin position="795"/>
        <end position="857"/>
    </location>
</feature>
<evidence type="ECO:0000256" key="3">
    <source>
        <dbReference type="ARBA" id="ARBA00022448"/>
    </source>
</evidence>
<dbReference type="Pfam" id="PF13954">
    <property type="entry name" value="PapC_N"/>
    <property type="match status" value="1"/>
</dbReference>
<dbReference type="InterPro" id="IPR025885">
    <property type="entry name" value="PapC_N"/>
</dbReference>
<name>A0ABQ5LDB7_9GAMM</name>
<evidence type="ECO:0000256" key="9">
    <source>
        <dbReference type="ARBA" id="ARBA00023237"/>
    </source>
</evidence>
<dbReference type="InterPro" id="IPR043142">
    <property type="entry name" value="PapC-like_C_sf"/>
</dbReference>
<evidence type="ECO:0000256" key="1">
    <source>
        <dbReference type="ARBA" id="ARBA00004571"/>
    </source>
</evidence>
<dbReference type="Pfam" id="PF13953">
    <property type="entry name" value="PapC_C"/>
    <property type="match status" value="1"/>
</dbReference>
<evidence type="ECO:0000256" key="6">
    <source>
        <dbReference type="ARBA" id="ARBA00022692"/>
    </source>
</evidence>
<evidence type="ECO:0000313" key="13">
    <source>
        <dbReference type="Proteomes" id="UP001059610"/>
    </source>
</evidence>
<dbReference type="InterPro" id="IPR025949">
    <property type="entry name" value="PapC-like_C"/>
</dbReference>
<dbReference type="Gene3D" id="3.10.20.410">
    <property type="match status" value="1"/>
</dbReference>
<sequence>MRNNEKIIMKKLTAPLYISQGDFPNAKLPYRISLIALLMGTVSLAYAEDYFDPSLLNLPQGTDPSQVDLSSFTKREHTPAGRYMVTLLINQQDSGNREIQFTPDPQGNVVPEITPKLLADLGVNIDAFPALKALPPDAHIMDLASYITDAKITFDMPKLRLNLSIPQVAMKPDHLGYVDPSLLDQGIPALLLNYQLSGGKQWLKSENGTPNTENNNLFASVRGGANLSAWRLRSNMTYNYSSSQHQGNTYRTDTTNFSNTYLMRDIQPWKSEILVGENSTQNDVLDSIPFKGVRLASNEQMLPTSLRGFAPQINGIAQSNARITIRQNGNIVYQTYVAPGAFSIKDLYPTGTAGDLEVTITEEDGTVRTFTQSFSTLPVMLRSGSVKYEVTAGRYDGGITTDSKQSEFLQGSLIYGLPHSVTLYGGGIAAKDYWAGVAGAGVSLGAFGALSSDVTHATATINDEKQVGQSYRVRYSKNLLTTGTSVDLTALRYSTKNYYNFTEFNNSGYSLKEDVSPWLNERQRNSFQTSINQSLGGWGSIYIQGSRNDYWGKNETITNLSLGYNGSLKEISYNLNYGINRTKGDGDWPENRQIMFSVNVPLSVFSPAKTWQNISSNYQITHDNQGGNSQQLGVNGYAMDNKFTYSLTQSHDNQDQGNNGTVNIGYMGDYGDVGGGYSYGRNTRSINMNTNGGMVAHSGGLTLSRYLGNSIALIEAPDADGTTLSNGNAAINQFGYAVSPYLIDYNKNTVSLNLNTLPENVMPDKTSVNLYPTKGAVVKAKFDTRKGYQALINLQTDRPLPLGAIASIKNPKNPKDINSSIVGENGQTYFSGMPETGRIDVTWGADAYQSCVADFDFANIPANQYSSVRQFTLTCYSITDK</sequence>
<feature type="domain" description="PapC N-terminal" evidence="11">
    <location>
        <begin position="50"/>
        <end position="197"/>
    </location>
</feature>
<organism evidence="12 13">
    <name type="scientific">Pragia fontium</name>
    <dbReference type="NCBI Taxonomy" id="82985"/>
    <lineage>
        <taxon>Bacteria</taxon>
        <taxon>Pseudomonadati</taxon>
        <taxon>Pseudomonadota</taxon>
        <taxon>Gammaproteobacteria</taxon>
        <taxon>Enterobacterales</taxon>
        <taxon>Budviciaceae</taxon>
        <taxon>Pragia</taxon>
    </lineage>
</organism>
<evidence type="ECO:0000256" key="2">
    <source>
        <dbReference type="ARBA" id="ARBA00008064"/>
    </source>
</evidence>
<keyword evidence="3" id="KW-0813">Transport</keyword>
<dbReference type="Pfam" id="PF00577">
    <property type="entry name" value="Usher"/>
    <property type="match status" value="1"/>
</dbReference>
<evidence type="ECO:0000256" key="8">
    <source>
        <dbReference type="ARBA" id="ARBA00023136"/>
    </source>
</evidence>
<keyword evidence="9" id="KW-0998">Cell outer membrane</keyword>
<dbReference type="Gene3D" id="2.60.40.2610">
    <property type="entry name" value="Outer membrane usher protein FimD, plug domain"/>
    <property type="match status" value="1"/>
</dbReference>
<dbReference type="Gene3D" id="2.60.40.2070">
    <property type="match status" value="1"/>
</dbReference>
<dbReference type="InterPro" id="IPR037224">
    <property type="entry name" value="PapC_N_sf"/>
</dbReference>
<dbReference type="EMBL" id="BRLJ01000001">
    <property type="protein sequence ID" value="GKX61603.1"/>
    <property type="molecule type" value="Genomic_DNA"/>
</dbReference>
<evidence type="ECO:0000313" key="12">
    <source>
        <dbReference type="EMBL" id="GKX61603.1"/>
    </source>
</evidence>
<dbReference type="Gene3D" id="2.60.40.3110">
    <property type="match status" value="1"/>
</dbReference>
<keyword evidence="13" id="KW-1185">Reference proteome</keyword>
<evidence type="ECO:0000256" key="5">
    <source>
        <dbReference type="ARBA" id="ARBA00022558"/>
    </source>
</evidence>
<protein>
    <submittedName>
        <fullName evidence="12">Outer membrane usher protein</fullName>
    </submittedName>
</protein>
<proteinExistence type="inferred from homology"/>
<keyword evidence="6" id="KW-0812">Transmembrane</keyword>
<comment type="similarity">
    <text evidence="2">Belongs to the fimbrial export usher family.</text>
</comment>
<comment type="subcellular location">
    <subcellularLocation>
        <location evidence="1">Cell outer membrane</location>
        <topology evidence="1">Multi-pass membrane protein</topology>
    </subcellularLocation>
</comment>
<dbReference type="Proteomes" id="UP001059610">
    <property type="component" value="Unassembled WGS sequence"/>
</dbReference>
<keyword evidence="8" id="KW-0472">Membrane</keyword>
<dbReference type="SUPFAM" id="SSF141729">
    <property type="entry name" value="FimD N-terminal domain-like"/>
    <property type="match status" value="1"/>
</dbReference>
<evidence type="ECO:0000259" key="11">
    <source>
        <dbReference type="Pfam" id="PF13954"/>
    </source>
</evidence>
<accession>A0ABQ5LDB7</accession>
<keyword evidence="5" id="KW-1029">Fimbrium biogenesis</keyword>
<dbReference type="PANTHER" id="PTHR30451">
    <property type="entry name" value="OUTER MEMBRANE USHER PROTEIN"/>
    <property type="match status" value="1"/>
</dbReference>
<evidence type="ECO:0000256" key="4">
    <source>
        <dbReference type="ARBA" id="ARBA00022452"/>
    </source>
</evidence>
<gene>
    <name evidence="12" type="ORF">SOASR032_01720</name>
</gene>
<evidence type="ECO:0000259" key="10">
    <source>
        <dbReference type="Pfam" id="PF13953"/>
    </source>
</evidence>
<keyword evidence="7" id="KW-0732">Signal</keyword>
<reference evidence="12" key="1">
    <citation type="submission" date="2022-06" db="EMBL/GenBank/DDBJ databases">
        <title>Draft genome sequences of Pragia fontium str. JCM24417.</title>
        <authorList>
            <person name="Wakabayashi Y."/>
            <person name="Kojima K."/>
        </authorList>
    </citation>
    <scope>NUCLEOTIDE SEQUENCE</scope>
    <source>
        <strain evidence="12">JCM 24417</strain>
    </source>
</reference>
<dbReference type="InterPro" id="IPR000015">
    <property type="entry name" value="Fimb_usher"/>
</dbReference>
<keyword evidence="4" id="KW-1134">Transmembrane beta strand</keyword>